<gene>
    <name evidence="1" type="ORF">GKO32_24330</name>
</gene>
<dbReference type="Proteomes" id="UP000440096">
    <property type="component" value="Unassembled WGS sequence"/>
</dbReference>
<sequence length="264" mass="28633">MQVPSVEGAVAPGTIARVRDAWLDGSHHTSAHVEIGEHILVCAPHLPFLVRAQRLLLARMVRYLAKQGITQFLDLGSGVPADGQVHQIAQQVNPDAKVVYVDIDASLAGEARALLAGEPNTAYLEADIRRPSDVLDAPETRNLLDLRKPVAVLLIETLLHLPDSDDPEGVVGSYVAALAPGSYLGISHFSPNEDLEKGLNIFSRMFGAPPAVTLRSPEQQARFFTGLEMVEPGLVPVPLWRPDTEPIDRNPHLAEVYAGLARKH</sequence>
<dbReference type="Gene3D" id="3.40.50.150">
    <property type="entry name" value="Vaccinia Virus protein VP39"/>
    <property type="match status" value="1"/>
</dbReference>
<dbReference type="EMBL" id="WMBA01000043">
    <property type="protein sequence ID" value="MTD57079.1"/>
    <property type="molecule type" value="Genomic_DNA"/>
</dbReference>
<evidence type="ECO:0000313" key="1">
    <source>
        <dbReference type="EMBL" id="MTD57079.1"/>
    </source>
</evidence>
<dbReference type="Pfam" id="PF04672">
    <property type="entry name" value="Methyltransf_19"/>
    <property type="match status" value="1"/>
</dbReference>
<dbReference type="InterPro" id="IPR006764">
    <property type="entry name" value="SAM_dep_MeTrfase_SAV2177_type"/>
</dbReference>
<dbReference type="AlphaFoldDB" id="A0A6N7Z5T3"/>
<name>A0A6N7Z5T3_9PSEU</name>
<accession>A0A6N7Z5T3</accession>
<reference evidence="1 2" key="1">
    <citation type="submission" date="2019-11" db="EMBL/GenBank/DDBJ databases">
        <title>Draft genome of Amycolatopsis RM579.</title>
        <authorList>
            <person name="Duangmal K."/>
            <person name="Mingma R."/>
        </authorList>
    </citation>
    <scope>NUCLEOTIDE SEQUENCE [LARGE SCALE GENOMIC DNA]</scope>
    <source>
        <strain evidence="1 2">RM579</strain>
    </source>
</reference>
<evidence type="ECO:0000313" key="2">
    <source>
        <dbReference type="Proteomes" id="UP000440096"/>
    </source>
</evidence>
<evidence type="ECO:0008006" key="3">
    <source>
        <dbReference type="Google" id="ProtNLM"/>
    </source>
</evidence>
<dbReference type="InterPro" id="IPR029063">
    <property type="entry name" value="SAM-dependent_MTases_sf"/>
</dbReference>
<protein>
    <recommendedName>
        <fullName evidence="3">SAM-dependent methyltransferase</fullName>
    </recommendedName>
</protein>
<organism evidence="1 2">
    <name type="scientific">Amycolatopsis pithecellobii</name>
    <dbReference type="NCBI Taxonomy" id="664692"/>
    <lineage>
        <taxon>Bacteria</taxon>
        <taxon>Bacillati</taxon>
        <taxon>Actinomycetota</taxon>
        <taxon>Actinomycetes</taxon>
        <taxon>Pseudonocardiales</taxon>
        <taxon>Pseudonocardiaceae</taxon>
        <taxon>Amycolatopsis</taxon>
    </lineage>
</organism>
<dbReference type="SUPFAM" id="SSF53335">
    <property type="entry name" value="S-adenosyl-L-methionine-dependent methyltransferases"/>
    <property type="match status" value="1"/>
</dbReference>
<comment type="caution">
    <text evidence="1">The sequence shown here is derived from an EMBL/GenBank/DDBJ whole genome shotgun (WGS) entry which is preliminary data.</text>
</comment>
<dbReference type="OrthoDB" id="3607322at2"/>
<proteinExistence type="predicted"/>
<dbReference type="PIRSF" id="PIRSF017393">
    <property type="entry name" value="MTase_SAV2177"/>
    <property type="match status" value="1"/>
</dbReference>
<keyword evidence="2" id="KW-1185">Reference proteome</keyword>